<reference evidence="2" key="1">
    <citation type="journal article" date="2019" name="Int. J. Syst. Evol. Microbiol.">
        <title>The Global Catalogue of Microorganisms (GCM) 10K type strain sequencing project: providing services to taxonomists for standard genome sequencing and annotation.</title>
        <authorList>
            <consortium name="The Broad Institute Genomics Platform"/>
            <consortium name="The Broad Institute Genome Sequencing Center for Infectious Disease"/>
            <person name="Wu L."/>
            <person name="Ma J."/>
        </authorList>
    </citation>
    <scope>NUCLEOTIDE SEQUENCE [LARGE SCALE GENOMIC DNA]</scope>
    <source>
        <strain evidence="2">CCUG 51943</strain>
    </source>
</reference>
<keyword evidence="2" id="KW-1185">Reference proteome</keyword>
<proteinExistence type="predicted"/>
<dbReference type="RefSeq" id="WP_376998895.1">
    <property type="nucleotide sequence ID" value="NZ_JBHSQE010000001.1"/>
</dbReference>
<accession>A0ABW1QAQ4</accession>
<protein>
    <submittedName>
        <fullName evidence="1">Uncharacterized protein</fullName>
    </submittedName>
</protein>
<organism evidence="1 2">
    <name type="scientific">Corynebacterium nasicanis</name>
    <dbReference type="NCBI Taxonomy" id="1448267"/>
    <lineage>
        <taxon>Bacteria</taxon>
        <taxon>Bacillati</taxon>
        <taxon>Actinomycetota</taxon>
        <taxon>Actinomycetes</taxon>
        <taxon>Mycobacteriales</taxon>
        <taxon>Corynebacteriaceae</taxon>
        <taxon>Corynebacterium</taxon>
    </lineage>
</organism>
<name>A0ABW1QAQ4_9CORY</name>
<gene>
    <name evidence="1" type="ORF">ACFPUZ_00820</name>
</gene>
<comment type="caution">
    <text evidence="1">The sequence shown here is derived from an EMBL/GenBank/DDBJ whole genome shotgun (WGS) entry which is preliminary data.</text>
</comment>
<dbReference type="Proteomes" id="UP001596244">
    <property type="component" value="Unassembled WGS sequence"/>
</dbReference>
<evidence type="ECO:0000313" key="1">
    <source>
        <dbReference type="EMBL" id="MFC6145350.1"/>
    </source>
</evidence>
<sequence>MELRNGIAAFDPVTLRIAAEQLPMVQLPEVLDAEMPEHLVELAEVTVTPFDVAAKIDTGQLSWGSTATLEPFTTYAGGQASGVQLSGARVAELADALVARVTMKLEDRKLRAWFAELPAEVAALDAFELVADVRRWMKDFSTEDKKVDTLIVPQQDVDYEAFVKGLDRSTRQKIRAVIDEKGARVIAETIIAGSLPSWGAPKKVVLGERGPVLFWFSEGNENKALPFAVVYTEAGAWVGSSQGNLE</sequence>
<dbReference type="EMBL" id="JBHSQE010000001">
    <property type="protein sequence ID" value="MFC6145350.1"/>
    <property type="molecule type" value="Genomic_DNA"/>
</dbReference>
<evidence type="ECO:0000313" key="2">
    <source>
        <dbReference type="Proteomes" id="UP001596244"/>
    </source>
</evidence>